<dbReference type="AlphaFoldDB" id="A0A5P2FW37"/>
<sequence>MTPEEILQIFIERHRLVSPLDPEADETIILSMYSTVDDWRDACDLLPWHGLAKALDDEFEMNATDEEWRSVLKPSYKRTLQDVCNFIGKKSKKGAIEPVKLFGKECLSAAVFKALKNNLSQRNIDTNDIAPSSEISPYIEKYLGEIITETTFLSKGKKVFDSFKPKLKKRGFWNYINIFDNDRYTYPTGGVKTFRDLTLKIVEAKTSE</sequence>
<dbReference type="OrthoDB" id="253931at2"/>
<organism evidence="1 2">
    <name type="scientific">Rhizosphaericola mali</name>
    <dbReference type="NCBI Taxonomy" id="2545455"/>
    <lineage>
        <taxon>Bacteria</taxon>
        <taxon>Pseudomonadati</taxon>
        <taxon>Bacteroidota</taxon>
        <taxon>Chitinophagia</taxon>
        <taxon>Chitinophagales</taxon>
        <taxon>Chitinophagaceae</taxon>
        <taxon>Rhizosphaericola</taxon>
    </lineage>
</organism>
<reference evidence="1 2" key="1">
    <citation type="submission" date="2019-09" db="EMBL/GenBank/DDBJ databases">
        <title>Complete genome sequence of Arachidicoccus sp. B3-10 isolated from apple orchard soil.</title>
        <authorList>
            <person name="Kim H.S."/>
            <person name="Han K.-I."/>
            <person name="Suh M.K."/>
            <person name="Lee K.C."/>
            <person name="Eom M.K."/>
            <person name="Kim J.-S."/>
            <person name="Kang S.W."/>
            <person name="Sin Y."/>
            <person name="Lee J.-S."/>
        </authorList>
    </citation>
    <scope>NUCLEOTIDE SEQUENCE [LARGE SCALE GENOMIC DNA]</scope>
    <source>
        <strain evidence="1 2">B3-10</strain>
    </source>
</reference>
<name>A0A5P2FW37_9BACT</name>
<dbReference type="EMBL" id="CP044016">
    <property type="protein sequence ID" value="QES87375.1"/>
    <property type="molecule type" value="Genomic_DNA"/>
</dbReference>
<dbReference type="Proteomes" id="UP000292424">
    <property type="component" value="Chromosome"/>
</dbReference>
<dbReference type="RefSeq" id="WP_131328252.1">
    <property type="nucleotide sequence ID" value="NZ_CP044016.1"/>
</dbReference>
<protein>
    <submittedName>
        <fullName evidence="1">Uncharacterized protein</fullName>
    </submittedName>
</protein>
<proteinExistence type="predicted"/>
<gene>
    <name evidence="1" type="ORF">E0W69_001435</name>
</gene>
<dbReference type="KEGG" id="arac:E0W69_001435"/>
<keyword evidence="2" id="KW-1185">Reference proteome</keyword>
<accession>A0A5P2FW37</accession>
<evidence type="ECO:0000313" key="1">
    <source>
        <dbReference type="EMBL" id="QES87375.1"/>
    </source>
</evidence>
<evidence type="ECO:0000313" key="2">
    <source>
        <dbReference type="Proteomes" id="UP000292424"/>
    </source>
</evidence>